<name>A0A8D8G475_CULPI</name>
<protein>
    <submittedName>
        <fullName evidence="1">(northern house mosquito) hypothetical protein</fullName>
    </submittedName>
</protein>
<accession>A0A8D8G475</accession>
<reference evidence="1" key="1">
    <citation type="submission" date="2021-05" db="EMBL/GenBank/DDBJ databases">
        <authorList>
            <person name="Alioto T."/>
            <person name="Alioto T."/>
            <person name="Gomez Garrido J."/>
        </authorList>
    </citation>
    <scope>NUCLEOTIDE SEQUENCE</scope>
</reference>
<dbReference type="AlphaFoldDB" id="A0A8D8G475"/>
<evidence type="ECO:0000313" key="1">
    <source>
        <dbReference type="EMBL" id="CAG6493438.1"/>
    </source>
</evidence>
<sequence length="99" mass="11334">MASARRQRCVKWAPIRATPARATLCWNTRLRRRRPLPSPLRKPLPVGSACGNHCRVACRRCSGRSRSTSCRTSCRRRFTSCFSFCRCWWRLGGSGSSRC</sequence>
<dbReference type="EMBL" id="HBUE01123570">
    <property type="protein sequence ID" value="CAG6493438.1"/>
    <property type="molecule type" value="Transcribed_RNA"/>
</dbReference>
<proteinExistence type="predicted"/>
<organism evidence="1">
    <name type="scientific">Culex pipiens</name>
    <name type="common">House mosquito</name>
    <dbReference type="NCBI Taxonomy" id="7175"/>
    <lineage>
        <taxon>Eukaryota</taxon>
        <taxon>Metazoa</taxon>
        <taxon>Ecdysozoa</taxon>
        <taxon>Arthropoda</taxon>
        <taxon>Hexapoda</taxon>
        <taxon>Insecta</taxon>
        <taxon>Pterygota</taxon>
        <taxon>Neoptera</taxon>
        <taxon>Endopterygota</taxon>
        <taxon>Diptera</taxon>
        <taxon>Nematocera</taxon>
        <taxon>Culicoidea</taxon>
        <taxon>Culicidae</taxon>
        <taxon>Culicinae</taxon>
        <taxon>Culicini</taxon>
        <taxon>Culex</taxon>
        <taxon>Culex</taxon>
    </lineage>
</organism>